<dbReference type="Proteomes" id="UP000184191">
    <property type="component" value="Unassembled WGS sequence"/>
</dbReference>
<dbReference type="PANTHER" id="PTHR34295:SF4">
    <property type="entry name" value="BIOTIN TRANSPORTER BIOY-RELATED"/>
    <property type="match status" value="1"/>
</dbReference>
<evidence type="ECO:0000256" key="8">
    <source>
        <dbReference type="PIRNR" id="PIRNR016661"/>
    </source>
</evidence>
<evidence type="ECO:0000256" key="3">
    <source>
        <dbReference type="ARBA" id="ARBA00022448"/>
    </source>
</evidence>
<feature type="transmembrane region" description="Helical" evidence="9">
    <location>
        <begin position="76"/>
        <end position="101"/>
    </location>
</feature>
<feature type="transmembrane region" description="Helical" evidence="9">
    <location>
        <begin position="53"/>
        <end position="70"/>
    </location>
</feature>
<evidence type="ECO:0000256" key="7">
    <source>
        <dbReference type="ARBA" id="ARBA00023136"/>
    </source>
</evidence>
<dbReference type="Gene3D" id="1.10.1760.20">
    <property type="match status" value="1"/>
</dbReference>
<keyword evidence="5 9" id="KW-0812">Transmembrane</keyword>
<protein>
    <recommendedName>
        <fullName evidence="8">Biotin transporter</fullName>
    </recommendedName>
</protein>
<organism evidence="10 11">
    <name type="scientific">Roseovarius marisflavi</name>
    <dbReference type="NCBI Taxonomy" id="1054996"/>
    <lineage>
        <taxon>Bacteria</taxon>
        <taxon>Pseudomonadati</taxon>
        <taxon>Pseudomonadota</taxon>
        <taxon>Alphaproteobacteria</taxon>
        <taxon>Rhodobacterales</taxon>
        <taxon>Roseobacteraceae</taxon>
        <taxon>Roseovarius</taxon>
    </lineage>
</organism>
<dbReference type="PANTHER" id="PTHR34295">
    <property type="entry name" value="BIOTIN TRANSPORTER BIOY"/>
    <property type="match status" value="1"/>
</dbReference>
<evidence type="ECO:0000256" key="5">
    <source>
        <dbReference type="ARBA" id="ARBA00022692"/>
    </source>
</evidence>
<dbReference type="RefSeq" id="WP_073196074.1">
    <property type="nucleotide sequence ID" value="NZ_FRBN01000004.1"/>
</dbReference>
<dbReference type="OrthoDB" id="9803495at2"/>
<dbReference type="EMBL" id="FRBN01000004">
    <property type="protein sequence ID" value="SHL06328.1"/>
    <property type="molecule type" value="Genomic_DNA"/>
</dbReference>
<dbReference type="InterPro" id="IPR003784">
    <property type="entry name" value="BioY"/>
</dbReference>
<keyword evidence="3 8" id="KW-0813">Transport</keyword>
<evidence type="ECO:0000256" key="2">
    <source>
        <dbReference type="ARBA" id="ARBA00010692"/>
    </source>
</evidence>
<dbReference type="STRING" id="1054996.SAMN05444414_104159"/>
<dbReference type="Pfam" id="PF02632">
    <property type="entry name" value="BioY"/>
    <property type="match status" value="1"/>
</dbReference>
<sequence length="181" mass="18195">MERNLALVALFAALIAALGLIPKFTLGFGVPITAQSLGIMLCGTVLGSRRGAMAVLLFLLLLALGLPLLAGGRGGLGLFVSPSAGFLFGWPVAAFVTGLVVEKWRGASLAVVAGIASVIGGILVLYVFGVAGLAVTLKKSGYEAALLVVAFVPGDIVKAVLAGVITAALAKARPQSVLSRA</sequence>
<evidence type="ECO:0000256" key="9">
    <source>
        <dbReference type="SAM" id="Phobius"/>
    </source>
</evidence>
<gene>
    <name evidence="10" type="ORF">SAMN05444414_104159</name>
</gene>
<dbReference type="GO" id="GO:0005886">
    <property type="term" value="C:plasma membrane"/>
    <property type="evidence" value="ECO:0007669"/>
    <property type="project" value="UniProtKB-SubCell"/>
</dbReference>
<keyword evidence="11" id="KW-1185">Reference proteome</keyword>
<dbReference type="AlphaFoldDB" id="A0A1M6XK99"/>
<feature type="transmembrane region" description="Helical" evidence="9">
    <location>
        <begin position="108"/>
        <end position="133"/>
    </location>
</feature>
<accession>A0A1M6XK99</accession>
<evidence type="ECO:0000313" key="11">
    <source>
        <dbReference type="Proteomes" id="UP000184191"/>
    </source>
</evidence>
<evidence type="ECO:0000313" key="10">
    <source>
        <dbReference type="EMBL" id="SHL06328.1"/>
    </source>
</evidence>
<feature type="transmembrane region" description="Helical" evidence="9">
    <location>
        <begin position="145"/>
        <end position="170"/>
    </location>
</feature>
<feature type="transmembrane region" description="Helical" evidence="9">
    <location>
        <begin position="29"/>
        <end position="46"/>
    </location>
</feature>
<name>A0A1M6XK99_9RHOB</name>
<keyword evidence="6 9" id="KW-1133">Transmembrane helix</keyword>
<comment type="subcellular location">
    <subcellularLocation>
        <location evidence="1 8">Cell membrane</location>
        <topology evidence="1 8">Multi-pass membrane protein</topology>
    </subcellularLocation>
</comment>
<keyword evidence="7 8" id="KW-0472">Membrane</keyword>
<comment type="similarity">
    <text evidence="2 8">Belongs to the BioY family.</text>
</comment>
<reference evidence="11" key="1">
    <citation type="submission" date="2016-11" db="EMBL/GenBank/DDBJ databases">
        <authorList>
            <person name="Varghese N."/>
            <person name="Submissions S."/>
        </authorList>
    </citation>
    <scope>NUCLEOTIDE SEQUENCE [LARGE SCALE GENOMIC DNA]</scope>
    <source>
        <strain evidence="11">DSM 29327</strain>
    </source>
</reference>
<evidence type="ECO:0000256" key="4">
    <source>
        <dbReference type="ARBA" id="ARBA00022475"/>
    </source>
</evidence>
<evidence type="ECO:0000256" key="1">
    <source>
        <dbReference type="ARBA" id="ARBA00004651"/>
    </source>
</evidence>
<dbReference type="GO" id="GO:0015225">
    <property type="term" value="F:biotin transmembrane transporter activity"/>
    <property type="evidence" value="ECO:0007669"/>
    <property type="project" value="UniProtKB-UniRule"/>
</dbReference>
<keyword evidence="4 8" id="KW-1003">Cell membrane</keyword>
<dbReference type="PIRSF" id="PIRSF016661">
    <property type="entry name" value="BioY"/>
    <property type="match status" value="1"/>
</dbReference>
<proteinExistence type="inferred from homology"/>
<evidence type="ECO:0000256" key="6">
    <source>
        <dbReference type="ARBA" id="ARBA00022989"/>
    </source>
</evidence>